<dbReference type="SUPFAM" id="SSF56801">
    <property type="entry name" value="Acetyl-CoA synthetase-like"/>
    <property type="match status" value="1"/>
</dbReference>
<keyword evidence="3" id="KW-0597">Phosphoprotein</keyword>
<feature type="domain" description="Carrier" evidence="4">
    <location>
        <begin position="774"/>
        <end position="848"/>
    </location>
</feature>
<dbReference type="GO" id="GO:0005737">
    <property type="term" value="C:cytoplasm"/>
    <property type="evidence" value="ECO:0007669"/>
    <property type="project" value="TreeGrafter"/>
</dbReference>
<dbReference type="SUPFAM" id="SSF53474">
    <property type="entry name" value="alpha/beta-Hydrolases"/>
    <property type="match status" value="1"/>
</dbReference>
<evidence type="ECO:0000256" key="3">
    <source>
        <dbReference type="ARBA" id="ARBA00022553"/>
    </source>
</evidence>
<dbReference type="SUPFAM" id="SSF47336">
    <property type="entry name" value="ACP-like"/>
    <property type="match status" value="1"/>
</dbReference>
<feature type="non-terminal residue" evidence="5">
    <location>
        <position position="1"/>
    </location>
</feature>
<dbReference type="InterPro" id="IPR025110">
    <property type="entry name" value="AMP-bd_C"/>
</dbReference>
<dbReference type="PROSITE" id="PS50075">
    <property type="entry name" value="CARRIER"/>
    <property type="match status" value="1"/>
</dbReference>
<dbReference type="Proteomes" id="UP000238937">
    <property type="component" value="Unassembled WGS sequence"/>
</dbReference>
<dbReference type="InterPro" id="IPR000873">
    <property type="entry name" value="AMP-dep_synth/lig_dom"/>
</dbReference>
<keyword evidence="6" id="KW-1185">Reference proteome</keyword>
<dbReference type="SMART" id="SM00823">
    <property type="entry name" value="PKS_PP"/>
    <property type="match status" value="1"/>
</dbReference>
<dbReference type="Pfam" id="PF00975">
    <property type="entry name" value="Thioesterase"/>
    <property type="match status" value="1"/>
</dbReference>
<dbReference type="GO" id="GO:0031177">
    <property type="term" value="F:phosphopantetheine binding"/>
    <property type="evidence" value="ECO:0007669"/>
    <property type="project" value="InterPro"/>
</dbReference>
<dbReference type="NCBIfam" id="TIGR01733">
    <property type="entry name" value="AA-adenyl-dom"/>
    <property type="match status" value="1"/>
</dbReference>
<dbReference type="Gene3D" id="3.30.559.30">
    <property type="entry name" value="Nonribosomal peptide synthetase, condensation domain"/>
    <property type="match status" value="1"/>
</dbReference>
<dbReference type="AlphaFoldDB" id="A0A2T1FAR8"/>
<dbReference type="FunFam" id="3.40.50.980:FF:000001">
    <property type="entry name" value="Non-ribosomal peptide synthetase"/>
    <property type="match status" value="1"/>
</dbReference>
<evidence type="ECO:0000313" key="5">
    <source>
        <dbReference type="EMBL" id="PSB42034.1"/>
    </source>
</evidence>
<comment type="cofactor">
    <cofactor evidence="1">
        <name>pantetheine 4'-phosphate</name>
        <dbReference type="ChEBI" id="CHEBI:47942"/>
    </cofactor>
</comment>
<dbReference type="InterPro" id="IPR036736">
    <property type="entry name" value="ACP-like_sf"/>
</dbReference>
<dbReference type="InterPro" id="IPR009081">
    <property type="entry name" value="PP-bd_ACP"/>
</dbReference>
<dbReference type="Gene3D" id="2.30.38.10">
    <property type="entry name" value="Luciferase, Domain 3"/>
    <property type="match status" value="1"/>
</dbReference>
<dbReference type="InterPro" id="IPR010071">
    <property type="entry name" value="AA_adenyl_dom"/>
</dbReference>
<dbReference type="PANTHER" id="PTHR45527">
    <property type="entry name" value="NONRIBOSOMAL PEPTIDE SYNTHETASE"/>
    <property type="match status" value="1"/>
</dbReference>
<dbReference type="SUPFAM" id="SSF52777">
    <property type="entry name" value="CoA-dependent acyltransferases"/>
    <property type="match status" value="1"/>
</dbReference>
<evidence type="ECO:0000256" key="1">
    <source>
        <dbReference type="ARBA" id="ARBA00001957"/>
    </source>
</evidence>
<dbReference type="Gene3D" id="3.40.50.980">
    <property type="match status" value="2"/>
</dbReference>
<dbReference type="Pfam" id="PF00550">
    <property type="entry name" value="PP-binding"/>
    <property type="match status" value="1"/>
</dbReference>
<dbReference type="OrthoDB" id="473401at2"/>
<keyword evidence="2" id="KW-0596">Phosphopantetheine</keyword>
<protein>
    <submittedName>
        <fullName evidence="5">Non-ribosomal peptide synthetase</fullName>
    </submittedName>
</protein>
<name>A0A2T1FAR8_9CYAN</name>
<dbReference type="InterPro" id="IPR001031">
    <property type="entry name" value="Thioesterase"/>
</dbReference>
<dbReference type="Gene3D" id="3.30.300.30">
    <property type="match status" value="1"/>
</dbReference>
<dbReference type="GO" id="GO:0044550">
    <property type="term" value="P:secondary metabolite biosynthetic process"/>
    <property type="evidence" value="ECO:0007669"/>
    <property type="project" value="UniProtKB-ARBA"/>
</dbReference>
<dbReference type="InterPro" id="IPR020806">
    <property type="entry name" value="PKS_PP-bd"/>
</dbReference>
<dbReference type="GO" id="GO:0043041">
    <property type="term" value="P:amino acid activation for nonribosomal peptide biosynthetic process"/>
    <property type="evidence" value="ECO:0007669"/>
    <property type="project" value="TreeGrafter"/>
</dbReference>
<dbReference type="PANTHER" id="PTHR45527:SF1">
    <property type="entry name" value="FATTY ACID SYNTHASE"/>
    <property type="match status" value="1"/>
</dbReference>
<dbReference type="FunFam" id="3.40.50.12780:FF:000012">
    <property type="entry name" value="Non-ribosomal peptide synthetase"/>
    <property type="match status" value="1"/>
</dbReference>
<organism evidence="5 6">
    <name type="scientific">Chamaesiphon polymorphus CCALA 037</name>
    <dbReference type="NCBI Taxonomy" id="2107692"/>
    <lineage>
        <taxon>Bacteria</taxon>
        <taxon>Bacillati</taxon>
        <taxon>Cyanobacteriota</taxon>
        <taxon>Cyanophyceae</taxon>
        <taxon>Gomontiellales</taxon>
        <taxon>Chamaesiphonaceae</taxon>
        <taxon>Chamaesiphon</taxon>
    </lineage>
</organism>
<proteinExistence type="predicted"/>
<feature type="non-terminal residue" evidence="5">
    <location>
        <position position="1046"/>
    </location>
</feature>
<evidence type="ECO:0000313" key="6">
    <source>
        <dbReference type="Proteomes" id="UP000238937"/>
    </source>
</evidence>
<dbReference type="InterPro" id="IPR029058">
    <property type="entry name" value="AB_hydrolase_fold"/>
</dbReference>
<reference evidence="5 6" key="1">
    <citation type="submission" date="2018-03" db="EMBL/GenBank/DDBJ databases">
        <title>The ancient ancestry and fast evolution of plastids.</title>
        <authorList>
            <person name="Moore K.R."/>
            <person name="Magnabosco C."/>
            <person name="Momper L."/>
            <person name="Gold D.A."/>
            <person name="Bosak T."/>
            <person name="Fournier G.P."/>
        </authorList>
    </citation>
    <scope>NUCLEOTIDE SEQUENCE [LARGE SCALE GENOMIC DNA]</scope>
    <source>
        <strain evidence="5 6">CCALA 037</strain>
    </source>
</reference>
<dbReference type="InterPro" id="IPR045851">
    <property type="entry name" value="AMP-bd_C_sf"/>
</dbReference>
<dbReference type="Gene3D" id="3.40.50.1820">
    <property type="entry name" value="alpha/beta hydrolase"/>
    <property type="match status" value="1"/>
</dbReference>
<dbReference type="Pfam" id="PF00501">
    <property type="entry name" value="AMP-binding"/>
    <property type="match status" value="1"/>
</dbReference>
<dbReference type="FunFam" id="3.30.300.30:FF:000010">
    <property type="entry name" value="Enterobactin synthetase component F"/>
    <property type="match status" value="1"/>
</dbReference>
<gene>
    <name evidence="5" type="ORF">C7B77_26975</name>
</gene>
<dbReference type="RefSeq" id="WP_106312298.1">
    <property type="nucleotide sequence ID" value="NZ_PVWO01000602.1"/>
</dbReference>
<evidence type="ECO:0000256" key="2">
    <source>
        <dbReference type="ARBA" id="ARBA00022450"/>
    </source>
</evidence>
<evidence type="ECO:0000259" key="4">
    <source>
        <dbReference type="PROSITE" id="PS50075"/>
    </source>
</evidence>
<dbReference type="FunFam" id="2.30.38.10:FF:000001">
    <property type="entry name" value="Non-ribosomal peptide synthetase PvdI"/>
    <property type="match status" value="1"/>
</dbReference>
<accession>A0A2T1FAR8</accession>
<dbReference type="InterPro" id="IPR020845">
    <property type="entry name" value="AMP-binding_CS"/>
</dbReference>
<sequence length="1046" mass="117369">IEPDVADRISELETVLVKHEQFWVVRLAAIDPISIPFAETGNLVVNANIECQELSLLTSLNESRSGIFRLAVIIAFLSRVSRQNSFDIGMSFDRLAERLAGLPELWTEIVPIRFDLDSSLSFMQNFESLDRQLGEIDRRQTYARDLVLRYPELKALSNVSVPERLPVKIAIVNQLEDYASTTNGLTFVVTKCGNRACCYYQTTEIEPESVTSMLAQLSIFSERVVNNPHRSISELSLVSDRDLERILVEWNATDRPYPTDKCIHHLFEERANLNPDAIAVRLEDKYLTYAQLNERANKLARYLQTLGVKPDVMVGISVERSIEMIVGILGILKAGGAYVPLDPSYPPERLELMITDTEIEILLTESRSIERLPPNQAKTICLDRDLADVDALPGDNLTTPVKPHHLAYVIYTSGSTGVPKGVAIEHRSLVNYATAIAGEFAVTTADKILQFTSLNFDISVEEIFTCLVSGATLVLRTADTLDIDTFFRHCQEWQITITSLPTAYWHELTLGLERNPSALPSELRLVSIGGERIATARFNSWQQLIGNKVKLINTYGPTETTVSALWSDLSDLAPGAEIPIGKPLPNVRAYILDPDCQPVPIGVLGELYIAGVGVARGYHNRPELNTTKFSTHAFESRTERLYATGDLVRYRPDGNIDFLGRIDRQVKIRGFRIELGEIEAILDRHPDIAQTVVTVREDLPGNKQLVTYCVPMAGQQPAISQVRDFIALQVPDYLVPTQFVLLPELPLSPNGKIDLRALPVPESTRADNTDNFVLPQDEIERALLTIWQKVGLQATSVGDNFFELGGHSLLAVYLFNEIEKSWGVKLSLSTLFSAGTIEKLAALLRQDRPSTVWSSLVLIRSGATDRKASLKENRPPLFCIHPIGGNILEYYPLANCLSDRYTIYGLQSQGLDGRQPPLECLEDMAQLYIQEMSAVQPAGAPYYLLGYSLGGKIALEIAQQLIARGDRVHFLGLIDCSSPNLQMLRPAWYQAIQIHLRNIWRLRSMERWKYILDRIKYQFNNKVEYRDLLLKEMSNLTPLTPELLNI</sequence>
<dbReference type="EMBL" id="PVWO01000602">
    <property type="protein sequence ID" value="PSB42034.1"/>
    <property type="molecule type" value="Genomic_DNA"/>
</dbReference>
<dbReference type="PROSITE" id="PS00455">
    <property type="entry name" value="AMP_BINDING"/>
    <property type="match status" value="1"/>
</dbReference>
<dbReference type="Pfam" id="PF13193">
    <property type="entry name" value="AMP-binding_C"/>
    <property type="match status" value="1"/>
</dbReference>
<comment type="caution">
    <text evidence="5">The sequence shown here is derived from an EMBL/GenBank/DDBJ whole genome shotgun (WGS) entry which is preliminary data.</text>
</comment>